<dbReference type="Gene3D" id="2.10.230.10">
    <property type="entry name" value="Heat shock protein DnaJ, cysteine-rich domain"/>
    <property type="match status" value="1"/>
</dbReference>
<dbReference type="GO" id="GO:0005524">
    <property type="term" value="F:ATP binding"/>
    <property type="evidence" value="ECO:0007669"/>
    <property type="project" value="InterPro"/>
</dbReference>
<dbReference type="Gene3D" id="3.30.200.20">
    <property type="entry name" value="Phosphorylase Kinase, domain 1"/>
    <property type="match status" value="1"/>
</dbReference>
<dbReference type="InterPro" id="IPR011009">
    <property type="entry name" value="Kinase-like_dom_sf"/>
</dbReference>
<dbReference type="PROSITE" id="PS50076">
    <property type="entry name" value="DNAJ_2"/>
    <property type="match status" value="1"/>
</dbReference>
<organism evidence="14 15">
    <name type="scientific">Ephemerocybe angulata</name>
    <dbReference type="NCBI Taxonomy" id="980116"/>
    <lineage>
        <taxon>Eukaryota</taxon>
        <taxon>Fungi</taxon>
        <taxon>Dikarya</taxon>
        <taxon>Basidiomycota</taxon>
        <taxon>Agaricomycotina</taxon>
        <taxon>Agaricomycetes</taxon>
        <taxon>Agaricomycetidae</taxon>
        <taxon>Agaricales</taxon>
        <taxon>Agaricineae</taxon>
        <taxon>Psathyrellaceae</taxon>
        <taxon>Ephemerocybe</taxon>
    </lineage>
</organism>
<dbReference type="SMART" id="SM00271">
    <property type="entry name" value="DnaJ"/>
    <property type="match status" value="1"/>
</dbReference>
<evidence type="ECO:0000313" key="15">
    <source>
        <dbReference type="Proteomes" id="UP000541558"/>
    </source>
</evidence>
<feature type="transmembrane region" description="Helical" evidence="10">
    <location>
        <begin position="572"/>
        <end position="595"/>
    </location>
</feature>
<reference evidence="14 15" key="1">
    <citation type="journal article" date="2020" name="ISME J.">
        <title>Uncovering the hidden diversity of litter-decomposition mechanisms in mushroom-forming fungi.</title>
        <authorList>
            <person name="Floudas D."/>
            <person name="Bentzer J."/>
            <person name="Ahren D."/>
            <person name="Johansson T."/>
            <person name="Persson P."/>
            <person name="Tunlid A."/>
        </authorList>
    </citation>
    <scope>NUCLEOTIDE SEQUENCE [LARGE SCALE GENOMIC DNA]</scope>
    <source>
        <strain evidence="14 15">CBS 175.51</strain>
    </source>
</reference>
<feature type="domain" description="J" evidence="11">
    <location>
        <begin position="63"/>
        <end position="127"/>
    </location>
</feature>
<dbReference type="PANTHER" id="PTHR43096:SF52">
    <property type="entry name" value="DNAJ HOMOLOG 1, MITOCHONDRIAL-RELATED"/>
    <property type="match status" value="1"/>
</dbReference>
<evidence type="ECO:0000256" key="5">
    <source>
        <dbReference type="ARBA" id="ARBA00022833"/>
    </source>
</evidence>
<dbReference type="InterPro" id="IPR036259">
    <property type="entry name" value="MFS_trans_sf"/>
</dbReference>
<feature type="compositionally biased region" description="Polar residues" evidence="9">
    <location>
        <begin position="444"/>
        <end position="460"/>
    </location>
</feature>
<evidence type="ECO:0000259" key="12">
    <source>
        <dbReference type="PROSITE" id="PS50850"/>
    </source>
</evidence>
<dbReference type="Pfam" id="PF01556">
    <property type="entry name" value="DnaJ_C"/>
    <property type="match status" value="1"/>
</dbReference>
<feature type="transmembrane region" description="Helical" evidence="10">
    <location>
        <begin position="514"/>
        <end position="533"/>
    </location>
</feature>
<protein>
    <recommendedName>
        <fullName evidence="7">DnaJ homolog 1, mitochondrial</fullName>
    </recommendedName>
</protein>
<dbReference type="InterPro" id="IPR036869">
    <property type="entry name" value="J_dom_sf"/>
</dbReference>
<dbReference type="EMBL" id="JAACJK010000057">
    <property type="protein sequence ID" value="KAF5336846.1"/>
    <property type="molecule type" value="Genomic_DNA"/>
</dbReference>
<comment type="subcellular location">
    <subcellularLocation>
        <location evidence="1">Membrane</location>
        <topology evidence="1">Multi-pass membrane protein</topology>
    </subcellularLocation>
</comment>
<dbReference type="GO" id="GO:0005737">
    <property type="term" value="C:cytoplasm"/>
    <property type="evidence" value="ECO:0007669"/>
    <property type="project" value="TreeGrafter"/>
</dbReference>
<dbReference type="GO" id="GO:0009408">
    <property type="term" value="P:response to heat"/>
    <property type="evidence" value="ECO:0007669"/>
    <property type="project" value="InterPro"/>
</dbReference>
<proteinExistence type="inferred from homology"/>
<keyword evidence="15" id="KW-1185">Reference proteome</keyword>
<dbReference type="CDD" id="cd06257">
    <property type="entry name" value="DnaJ"/>
    <property type="match status" value="1"/>
</dbReference>
<name>A0A8H5C808_9AGAR</name>
<dbReference type="GO" id="GO:0051082">
    <property type="term" value="F:unfolded protein binding"/>
    <property type="evidence" value="ECO:0007669"/>
    <property type="project" value="InterPro"/>
</dbReference>
<accession>A0A8H5C808</accession>
<dbReference type="HAMAP" id="MF_01152">
    <property type="entry name" value="DnaJ"/>
    <property type="match status" value="1"/>
</dbReference>
<dbReference type="InterPro" id="IPR002939">
    <property type="entry name" value="DnaJ_C"/>
</dbReference>
<dbReference type="SUPFAM" id="SSF46565">
    <property type="entry name" value="Chaperone J-domain"/>
    <property type="match status" value="1"/>
</dbReference>
<dbReference type="SUPFAM" id="SSF49493">
    <property type="entry name" value="HSP40/DnaJ peptide-binding domain"/>
    <property type="match status" value="2"/>
</dbReference>
<dbReference type="PROSITE" id="PS51188">
    <property type="entry name" value="ZF_CR"/>
    <property type="match status" value="1"/>
</dbReference>
<keyword evidence="3" id="KW-0677">Repeat</keyword>
<gene>
    <name evidence="14" type="ORF">D9611_003204</name>
</gene>
<dbReference type="InterPro" id="IPR001305">
    <property type="entry name" value="HSP_DnaJ_Cys-rich_dom"/>
</dbReference>
<comment type="caution">
    <text evidence="14">The sequence shown here is derived from an EMBL/GenBank/DDBJ whole genome shotgun (WGS) entry which is preliminary data.</text>
</comment>
<dbReference type="InterPro" id="IPR012724">
    <property type="entry name" value="DnaJ"/>
</dbReference>
<dbReference type="SUPFAM" id="SSF56112">
    <property type="entry name" value="Protein kinase-like (PK-like)"/>
    <property type="match status" value="1"/>
</dbReference>
<evidence type="ECO:0000256" key="7">
    <source>
        <dbReference type="ARBA" id="ARBA00072890"/>
    </source>
</evidence>
<dbReference type="CDD" id="cd10719">
    <property type="entry name" value="DnaJ_zf"/>
    <property type="match status" value="1"/>
</dbReference>
<dbReference type="Pfam" id="PF00226">
    <property type="entry name" value="DnaJ"/>
    <property type="match status" value="1"/>
</dbReference>
<evidence type="ECO:0000256" key="6">
    <source>
        <dbReference type="ARBA" id="ARBA00023186"/>
    </source>
</evidence>
<dbReference type="SUPFAM" id="SSF103473">
    <property type="entry name" value="MFS general substrate transporter"/>
    <property type="match status" value="1"/>
</dbReference>
<sequence length="1133" mass="123589">MLAHKFSSFVAFYSCSRQLSARTFSTFQARQPHLQAQRLVRWPRTVRNKRCFHTTNRLQASKSPYETLGVKKDASAADIKKAYFSLARKFHPDTNPDKGAREKFVEIQEAYDTLKDDKKRAAYDQYGSASQQQGFDPNAFSQGFGGRGGFRAGFGGFQDLGDLFGQGRGGPQGDLFEQLFGAYAGGGRGPRTNANVRGSDIEASIGVSFLEACKGTTKTVTVQPVANCGTCSGSGLKEGAKRSTCGTCGGSGERTFVINNGFQMASTCEACDGQGTTIPRSGQCGTCGGAGKVRVKKAVQVTIPAGIEDGMTIRVPNAGDAPISGSGPFGDLLVRVNVARSNVFQRQGTNIYYNAQIPFYTALLGGRVRVPTLDGNVDVRVPGGTQPGEEMVLRGRGIPAVYNSSVGDLFVRFGISIPRSLTKRQRELIQAFADETEGKAKPESPQSSNASKGNSTSESTVDAHIVSTSLPTIASDLNASTMQYTWVGVAYLLTQTALQPLYGRISDLVGRKTVLYASIAIFAVGSALCGAAKTAKWLIAARALAGVGGGGIVSAVWVITSDIVEVQNRAKWSQALSITWSCSAVAGPLLGGLFSGHQGTGILSWRWGFYINLPICAAAVAIITLSLRKVTISKDPDASLRRFFARFDFGGFALIDLQPEELKQQALAIVASSIRVGRERLVFKNDVLLKLDSTDRLDSVHTAARRLISDIFALEADEGSSSSVQLADGPVEPVKAEGLRHARIRLEARHYKKPDFVHQFLEVASLLQIPSWNDPRIRPENVTIQRVSGALTNAVYFVSCTSSSKIPTLLLRIYGPSSGALISRPRELHILHKLSSVYRLGPRVYGTFENGRIEEFFDSTTLTAEDIRDSTISRWIGARMAQFHSVDIAEVSPASDITGDGVIEASVKKCVSSWLTYAYETFALPAMPREVCQEIDLSRFEKEWKIYLQWVSKVEDMHSGSGVVFGHNDTQYGNLLRLTNSLETDEHRQIIVVDFEYAGPNPAAYDIANHFHEWSANYHGSTPHLLDPARYPTFTQRRNFYTAYIQHSNLLVKGAEDPVFDASDLDQLVAALDYQVRVWSPASHAMWAIWGIVQARDDVENGVAEPEFDYIGYAKGRMASFRQEILDLGVIQR</sequence>
<keyword evidence="10" id="KW-0812">Transmembrane</keyword>
<dbReference type="Pfam" id="PF01633">
    <property type="entry name" value="Choline_kinase"/>
    <property type="match status" value="1"/>
</dbReference>
<dbReference type="GO" id="GO:0022857">
    <property type="term" value="F:transmembrane transporter activity"/>
    <property type="evidence" value="ECO:0007669"/>
    <property type="project" value="InterPro"/>
</dbReference>
<dbReference type="InterPro" id="IPR011701">
    <property type="entry name" value="MFS"/>
</dbReference>
<evidence type="ECO:0000256" key="3">
    <source>
        <dbReference type="ARBA" id="ARBA00022737"/>
    </source>
</evidence>
<evidence type="ECO:0000256" key="4">
    <source>
        <dbReference type="ARBA" id="ARBA00022771"/>
    </source>
</evidence>
<dbReference type="FunFam" id="2.60.260.20:FF:000005">
    <property type="entry name" value="Chaperone protein dnaJ 1, mitochondrial"/>
    <property type="match status" value="1"/>
</dbReference>
<evidence type="ECO:0000256" key="2">
    <source>
        <dbReference type="ARBA" id="ARBA00022723"/>
    </source>
</evidence>
<feature type="region of interest" description="Disordered" evidence="9">
    <location>
        <begin position="433"/>
        <end position="460"/>
    </location>
</feature>
<dbReference type="Pfam" id="PF00684">
    <property type="entry name" value="DnaJ_CXXCXGXG"/>
    <property type="match status" value="1"/>
</dbReference>
<evidence type="ECO:0000256" key="1">
    <source>
        <dbReference type="ARBA" id="ARBA00004141"/>
    </source>
</evidence>
<dbReference type="PROSITE" id="PS50850">
    <property type="entry name" value="MFS"/>
    <property type="match status" value="1"/>
</dbReference>
<dbReference type="GO" id="GO:0008270">
    <property type="term" value="F:zinc ion binding"/>
    <property type="evidence" value="ECO:0007669"/>
    <property type="project" value="UniProtKB-KW"/>
</dbReference>
<dbReference type="AlphaFoldDB" id="A0A8H5C808"/>
<keyword evidence="5 8" id="KW-0862">Zinc</keyword>
<dbReference type="GO" id="GO:0042026">
    <property type="term" value="P:protein refolding"/>
    <property type="evidence" value="ECO:0007669"/>
    <property type="project" value="TreeGrafter"/>
</dbReference>
<dbReference type="SUPFAM" id="SSF57938">
    <property type="entry name" value="DnaJ/Hsp40 cysteine-rich domain"/>
    <property type="match status" value="1"/>
</dbReference>
<keyword evidence="10" id="KW-1133">Transmembrane helix</keyword>
<dbReference type="Pfam" id="PF07690">
    <property type="entry name" value="MFS_1"/>
    <property type="match status" value="1"/>
</dbReference>
<evidence type="ECO:0000256" key="10">
    <source>
        <dbReference type="SAM" id="Phobius"/>
    </source>
</evidence>
<dbReference type="Gene3D" id="1.10.287.110">
    <property type="entry name" value="DnaJ domain"/>
    <property type="match status" value="1"/>
</dbReference>
<dbReference type="FunFam" id="2.10.230.10:FF:000001">
    <property type="entry name" value="DnaJ subfamily A member 2"/>
    <property type="match status" value="1"/>
</dbReference>
<feature type="domain" description="CR-type" evidence="13">
    <location>
        <begin position="215"/>
        <end position="296"/>
    </location>
</feature>
<evidence type="ECO:0000259" key="11">
    <source>
        <dbReference type="PROSITE" id="PS50076"/>
    </source>
</evidence>
<evidence type="ECO:0000259" key="13">
    <source>
        <dbReference type="PROSITE" id="PS51188"/>
    </source>
</evidence>
<dbReference type="CDD" id="cd10747">
    <property type="entry name" value="DnaJ_C"/>
    <property type="match status" value="1"/>
</dbReference>
<dbReference type="Gene3D" id="2.60.260.20">
    <property type="entry name" value="Urease metallochaperone UreE, N-terminal domain"/>
    <property type="match status" value="2"/>
</dbReference>
<keyword evidence="6" id="KW-0143">Chaperone</keyword>
<evidence type="ECO:0000256" key="8">
    <source>
        <dbReference type="PROSITE-ProRule" id="PRU00546"/>
    </source>
</evidence>
<dbReference type="InterPro" id="IPR036410">
    <property type="entry name" value="HSP_DnaJ_Cys-rich_dom_sf"/>
</dbReference>
<keyword evidence="2 8" id="KW-0479">Metal-binding</keyword>
<dbReference type="Gene3D" id="3.90.1200.10">
    <property type="match status" value="1"/>
</dbReference>
<dbReference type="GO" id="GO:0016020">
    <property type="term" value="C:membrane"/>
    <property type="evidence" value="ECO:0007669"/>
    <property type="project" value="UniProtKB-SubCell"/>
</dbReference>
<dbReference type="InterPro" id="IPR001623">
    <property type="entry name" value="DnaJ_domain"/>
</dbReference>
<feature type="zinc finger region" description="CR-type" evidence="8">
    <location>
        <begin position="215"/>
        <end position="296"/>
    </location>
</feature>
<keyword evidence="4 8" id="KW-0863">Zinc-finger</keyword>
<dbReference type="PRINTS" id="PR00625">
    <property type="entry name" value="JDOMAIN"/>
</dbReference>
<dbReference type="OrthoDB" id="10267235at2759"/>
<feature type="transmembrane region" description="Helical" evidence="10">
    <location>
        <begin position="607"/>
        <end position="627"/>
    </location>
</feature>
<evidence type="ECO:0000256" key="9">
    <source>
        <dbReference type="SAM" id="MobiDB-lite"/>
    </source>
</evidence>
<dbReference type="CDD" id="cd05157">
    <property type="entry name" value="ETNK_euk"/>
    <property type="match status" value="1"/>
</dbReference>
<evidence type="ECO:0000313" key="14">
    <source>
        <dbReference type="EMBL" id="KAF5336846.1"/>
    </source>
</evidence>
<dbReference type="PROSITE" id="PS00636">
    <property type="entry name" value="DNAJ_1"/>
    <property type="match status" value="1"/>
</dbReference>
<feature type="transmembrane region" description="Helical" evidence="10">
    <location>
        <begin position="539"/>
        <end position="560"/>
    </location>
</feature>
<dbReference type="Proteomes" id="UP000541558">
    <property type="component" value="Unassembled WGS sequence"/>
</dbReference>
<keyword evidence="10" id="KW-0472">Membrane</keyword>
<dbReference type="GO" id="GO:0031072">
    <property type="term" value="F:heat shock protein binding"/>
    <property type="evidence" value="ECO:0007669"/>
    <property type="project" value="InterPro"/>
</dbReference>
<dbReference type="InterPro" id="IPR020846">
    <property type="entry name" value="MFS_dom"/>
</dbReference>
<dbReference type="InterPro" id="IPR018253">
    <property type="entry name" value="DnaJ_domain_CS"/>
</dbReference>
<dbReference type="PANTHER" id="PTHR43096">
    <property type="entry name" value="DNAJ HOMOLOG 1, MITOCHONDRIAL-RELATED"/>
    <property type="match status" value="1"/>
</dbReference>
<dbReference type="InterPro" id="IPR008971">
    <property type="entry name" value="HSP40/DnaJ_pept-bd"/>
</dbReference>
<feature type="domain" description="Major facilitator superfamily (MFS) profile" evidence="12">
    <location>
        <begin position="400"/>
        <end position="1133"/>
    </location>
</feature>
<dbReference type="Gene3D" id="1.20.1720.10">
    <property type="entry name" value="Multidrug resistance protein D"/>
    <property type="match status" value="1"/>
</dbReference>